<accession>A0A5E9FYU4</accession>
<organism evidence="1 2">
    <name type="scientific">Cryobacterium flavum</name>
    <dbReference type="NCBI Taxonomy" id="1424659"/>
    <lineage>
        <taxon>Bacteria</taxon>
        <taxon>Bacillati</taxon>
        <taxon>Actinomycetota</taxon>
        <taxon>Actinomycetes</taxon>
        <taxon>Micrococcales</taxon>
        <taxon>Microbacteriaceae</taxon>
        <taxon>Cryobacterium</taxon>
    </lineage>
</organism>
<protein>
    <submittedName>
        <fullName evidence="1">Uncharacterized protein</fullName>
    </submittedName>
</protein>
<dbReference type="STRING" id="1424659.SAMN05216368_10431"/>
<sequence>MRAGVAFTRIRLDLGYSKGHSAIVIRALQDAAENFGCEFEHLTGKKCPVGEMKPLQHVHARSLSTPREPSSIATFGAFATYIDLVIHRLSQLARAVLGTIAWSLVKRAWSPRLFLGAHIRKPRAVIAMIILAGALSACTAASPQAPPTVEPVASETAAPAPEPARILIGAETADIVDDGGNVLLSLRYSENGDEAVASAIDILGEPQATHHQDGSKHYPEMDGTSWGGFDIVVNRYRSERTSTDEASPYLPAFSVQATAATTAGGIAIASVDGTGVGAAFDAVSAGQDANRVHLDDAFGQRSVALDLTTSFPGIVVDPGIEMPYGVIGQSDQGSSAITKIVAPSFLFSQA</sequence>
<dbReference type="EMBL" id="FNIB01000004">
    <property type="protein sequence ID" value="SDN15609.1"/>
    <property type="molecule type" value="Genomic_DNA"/>
</dbReference>
<gene>
    <name evidence="1" type="ORF">SAMN05216368_10431</name>
</gene>
<dbReference type="AlphaFoldDB" id="A0A5E9FYU4"/>
<proteinExistence type="predicted"/>
<reference evidence="1 2" key="1">
    <citation type="submission" date="2016-10" db="EMBL/GenBank/DDBJ databases">
        <authorList>
            <person name="Varghese N."/>
            <person name="Submissions S."/>
        </authorList>
    </citation>
    <scope>NUCLEOTIDE SEQUENCE [LARGE SCALE GENOMIC DNA]</scope>
    <source>
        <strain evidence="1 2">CGMCC 1.11215</strain>
    </source>
</reference>
<evidence type="ECO:0000313" key="1">
    <source>
        <dbReference type="EMBL" id="SDN15609.1"/>
    </source>
</evidence>
<dbReference type="Proteomes" id="UP000199639">
    <property type="component" value="Unassembled WGS sequence"/>
</dbReference>
<evidence type="ECO:0000313" key="2">
    <source>
        <dbReference type="Proteomes" id="UP000199639"/>
    </source>
</evidence>
<name>A0A5E9FYU4_9MICO</name>